<dbReference type="InterPro" id="IPR054612">
    <property type="entry name" value="Phage_capsid-like_C"/>
</dbReference>
<accession>A0A7W1WSE3</accession>
<evidence type="ECO:0000313" key="5">
    <source>
        <dbReference type="Proteomes" id="UP000535491"/>
    </source>
</evidence>
<dbReference type="InterPro" id="IPR024455">
    <property type="entry name" value="Phage_capsid"/>
</dbReference>
<feature type="coiled-coil region" evidence="2">
    <location>
        <begin position="6"/>
        <end position="60"/>
    </location>
</feature>
<comment type="caution">
    <text evidence="4">The sequence shown here is derived from an EMBL/GenBank/DDBJ whole genome shotgun (WGS) entry which is preliminary data.</text>
</comment>
<name>A0A7W1WSE3_9BACL</name>
<sequence>MDLNNVKQVMERIDSLEKEVNRYKAEEKARAAMKKAEAEAEAKAKEIVNQELEEKQLVEEFFQKMLQEKTKEERRRKKLEFPVTDRAGNLSKTDKALVDICMGRKTMNVRNVNQKAAITFTTSNADDWAMTELAREIIRAKTDLVTVRNFLNVIDMPSNPYRIPLRTGRANTFYVSQNANVGQNETDFISDMTLTAAKLGSYVPLTTEAEEDSLIPVIGEIRQAIAEGAAAEEENAVIAGKWYGASATGTDITEFDGLLEVAGVTQDFGAIAAGSEYTGGLEFISKLRGKMGPYGINPNQLALVIGPEIWAWMIDQEPVRTLDKYGNQATILTGEVGKVYGIPIFVTTCPDMKVDNTGTGTENDAHKVLLVNRMIPRMGDRRTLTLKTDQNIKQDTIDIVGTERVALQTPASTDGNMRKGIAVGTVYMELDS</sequence>
<gene>
    <name evidence="4" type="ORF">H1191_12375</name>
</gene>
<keyword evidence="2" id="KW-0175">Coiled coil</keyword>
<dbReference type="AlphaFoldDB" id="A0A7W1WSE3"/>
<protein>
    <submittedName>
        <fullName evidence="4">Phage major capsid protein</fullName>
    </submittedName>
</protein>
<dbReference type="EMBL" id="JACEIQ010000012">
    <property type="protein sequence ID" value="MBA4495104.1"/>
    <property type="molecule type" value="Genomic_DNA"/>
</dbReference>
<comment type="subcellular location">
    <subcellularLocation>
        <location evidence="1">Virion</location>
    </subcellularLocation>
</comment>
<feature type="domain" description="Phage capsid-like C-terminal" evidence="3">
    <location>
        <begin position="131"/>
        <end position="408"/>
    </location>
</feature>
<proteinExistence type="predicted"/>
<organism evidence="4 5">
    <name type="scientific">Paenactinomyces guangxiensis</name>
    <dbReference type="NCBI Taxonomy" id="1490290"/>
    <lineage>
        <taxon>Bacteria</taxon>
        <taxon>Bacillati</taxon>
        <taxon>Bacillota</taxon>
        <taxon>Bacilli</taxon>
        <taxon>Bacillales</taxon>
        <taxon>Thermoactinomycetaceae</taxon>
        <taxon>Paenactinomyces</taxon>
    </lineage>
</organism>
<keyword evidence="5" id="KW-1185">Reference proteome</keyword>
<dbReference type="RefSeq" id="WP_181752348.1">
    <property type="nucleotide sequence ID" value="NZ_JACEIQ010000012.1"/>
</dbReference>
<dbReference type="SUPFAM" id="SSF56563">
    <property type="entry name" value="Major capsid protein gp5"/>
    <property type="match status" value="1"/>
</dbReference>
<evidence type="ECO:0000256" key="1">
    <source>
        <dbReference type="ARBA" id="ARBA00004328"/>
    </source>
</evidence>
<evidence type="ECO:0000256" key="2">
    <source>
        <dbReference type="SAM" id="Coils"/>
    </source>
</evidence>
<reference evidence="4 5" key="1">
    <citation type="submission" date="2020-07" db="EMBL/GenBank/DDBJ databases">
        <authorList>
            <person name="Feng H."/>
        </authorList>
    </citation>
    <scope>NUCLEOTIDE SEQUENCE [LARGE SCALE GENOMIC DNA]</scope>
    <source>
        <strain evidence="5">s-10</strain>
    </source>
</reference>
<dbReference type="NCBIfam" id="TIGR01554">
    <property type="entry name" value="major_cap_HK97"/>
    <property type="match status" value="1"/>
</dbReference>
<evidence type="ECO:0000259" key="3">
    <source>
        <dbReference type="Pfam" id="PF05065"/>
    </source>
</evidence>
<evidence type="ECO:0000313" key="4">
    <source>
        <dbReference type="EMBL" id="MBA4495104.1"/>
    </source>
</evidence>
<dbReference type="Pfam" id="PF05065">
    <property type="entry name" value="Phage_capsid"/>
    <property type="match status" value="1"/>
</dbReference>
<dbReference type="Proteomes" id="UP000535491">
    <property type="component" value="Unassembled WGS sequence"/>
</dbReference>